<feature type="domain" description="ABC3 transporter permease C-terminal" evidence="8">
    <location>
        <begin position="110"/>
        <end position="153"/>
    </location>
</feature>
<gene>
    <name evidence="9" type="ORF">GA0070560_1516</name>
</gene>
<evidence type="ECO:0000313" key="9">
    <source>
        <dbReference type="EMBL" id="SCG72004.1"/>
    </source>
</evidence>
<evidence type="ECO:0000256" key="5">
    <source>
        <dbReference type="ARBA" id="ARBA00023136"/>
    </source>
</evidence>
<dbReference type="Pfam" id="PF02687">
    <property type="entry name" value="FtsX"/>
    <property type="match status" value="1"/>
</dbReference>
<dbReference type="STRING" id="47864.GA0070560_1516"/>
<evidence type="ECO:0000259" key="8">
    <source>
        <dbReference type="Pfam" id="PF02687"/>
    </source>
</evidence>
<proteinExistence type="predicted"/>
<feature type="transmembrane region" description="Helical" evidence="7">
    <location>
        <begin position="105"/>
        <end position="130"/>
    </location>
</feature>
<evidence type="ECO:0000256" key="2">
    <source>
        <dbReference type="ARBA" id="ARBA00022475"/>
    </source>
</evidence>
<dbReference type="GO" id="GO:0005886">
    <property type="term" value="C:plasma membrane"/>
    <property type="evidence" value="ECO:0007669"/>
    <property type="project" value="UniProtKB-SubCell"/>
</dbReference>
<evidence type="ECO:0000313" key="10">
    <source>
        <dbReference type="Proteomes" id="UP000199408"/>
    </source>
</evidence>
<dbReference type="RefSeq" id="WP_245675768.1">
    <property type="nucleotide sequence ID" value="NZ_FMDN01000051.1"/>
</dbReference>
<comment type="subcellular location">
    <subcellularLocation>
        <location evidence="1">Cell membrane</location>
        <topology evidence="1">Multi-pass membrane protein</topology>
    </subcellularLocation>
</comment>
<evidence type="ECO:0000256" key="1">
    <source>
        <dbReference type="ARBA" id="ARBA00004651"/>
    </source>
</evidence>
<protein>
    <submittedName>
        <fullName evidence="9">FtsX-like permease family protein</fullName>
    </submittedName>
</protein>
<evidence type="ECO:0000256" key="4">
    <source>
        <dbReference type="ARBA" id="ARBA00022989"/>
    </source>
</evidence>
<accession>A0A1C5JN32</accession>
<keyword evidence="4 7" id="KW-1133">Transmembrane helix</keyword>
<name>A0A1C5JN32_9ACTN</name>
<feature type="region of interest" description="Disordered" evidence="6">
    <location>
        <begin position="150"/>
        <end position="173"/>
    </location>
</feature>
<evidence type="ECO:0000256" key="6">
    <source>
        <dbReference type="SAM" id="MobiDB-lite"/>
    </source>
</evidence>
<sequence>MVVDRTLGLLPGGPITLLTAAGPGPYTVTGLVDAPGVYVADEVAAALAPGVRGIGLLVAPGADPGEVAEAARGVVGGDGRALTGDRRSALEARGDARTRWIGMQVLTATAALARFVTVFVVASTFAFTFAQRRRELGLLRAVGATPRQVRRMVRSSSAPRPDSPASWPARRSR</sequence>
<dbReference type="AlphaFoldDB" id="A0A1C5JN32"/>
<feature type="compositionally biased region" description="Low complexity" evidence="6">
    <location>
        <begin position="154"/>
        <end position="173"/>
    </location>
</feature>
<keyword evidence="2" id="KW-1003">Cell membrane</keyword>
<reference evidence="10" key="1">
    <citation type="submission" date="2016-06" db="EMBL/GenBank/DDBJ databases">
        <authorList>
            <person name="Varghese N."/>
        </authorList>
    </citation>
    <scope>NUCLEOTIDE SEQUENCE [LARGE SCALE GENOMIC DNA]</scope>
    <source>
        <strain evidence="10">DSM 43171</strain>
    </source>
</reference>
<evidence type="ECO:0000256" key="7">
    <source>
        <dbReference type="SAM" id="Phobius"/>
    </source>
</evidence>
<evidence type="ECO:0000256" key="3">
    <source>
        <dbReference type="ARBA" id="ARBA00022692"/>
    </source>
</evidence>
<dbReference type="InterPro" id="IPR003838">
    <property type="entry name" value="ABC3_permease_C"/>
</dbReference>
<dbReference type="Proteomes" id="UP000199408">
    <property type="component" value="Unassembled WGS sequence"/>
</dbReference>
<keyword evidence="10" id="KW-1185">Reference proteome</keyword>
<keyword evidence="5 7" id="KW-0472">Membrane</keyword>
<keyword evidence="3 7" id="KW-0812">Transmembrane</keyword>
<organism evidence="9 10">
    <name type="scientific">Micromonospora halophytica</name>
    <dbReference type="NCBI Taxonomy" id="47864"/>
    <lineage>
        <taxon>Bacteria</taxon>
        <taxon>Bacillati</taxon>
        <taxon>Actinomycetota</taxon>
        <taxon>Actinomycetes</taxon>
        <taxon>Micromonosporales</taxon>
        <taxon>Micromonosporaceae</taxon>
        <taxon>Micromonospora</taxon>
    </lineage>
</organism>
<dbReference type="EMBL" id="FMDN01000051">
    <property type="protein sequence ID" value="SCG72004.1"/>
    <property type="molecule type" value="Genomic_DNA"/>
</dbReference>